<dbReference type="AlphaFoldDB" id="A0A7H9FNH3"/>
<protein>
    <recommendedName>
        <fullName evidence="4">Beta-carotene 15,15'-monooxygenase</fullName>
    </recommendedName>
</protein>
<feature type="transmembrane region" description="Helical" evidence="1">
    <location>
        <begin position="245"/>
        <end position="266"/>
    </location>
</feature>
<evidence type="ECO:0008006" key="4">
    <source>
        <dbReference type="Google" id="ProtNLM"/>
    </source>
</evidence>
<evidence type="ECO:0000256" key="1">
    <source>
        <dbReference type="SAM" id="Phobius"/>
    </source>
</evidence>
<dbReference type="Proteomes" id="UP000510865">
    <property type="component" value="Chromosome"/>
</dbReference>
<evidence type="ECO:0000313" key="3">
    <source>
        <dbReference type="Proteomes" id="UP000510865"/>
    </source>
</evidence>
<sequence>MIGKNCNLKSCFMKLLKFVCNILAWGPSSIVVSSLISILLILPFTFLPYSEIKLTINGVYIQLPIVYLLELIIVSLMFFYVIRLCSVTRNVKPIIMYSLLTITSILIFIYSQRLVILLQPIPPIVFSVIFEKRLCKIKNFLNTSKLLFAFLNIFDACYIFKLQWIVQLENIPEKFYWLILLLIFFIFPLLRTLLLYIYIKQVKKEKSKDKTYLLSYVTMFMVSLFQIAIYSIIVLNFMESKEKSIINVVFAILIVATLSIYFWALLKKQIDRGGENKKYELLRFTVGVLIFVFIFFYDKIEGEFLVILSWLLPVLISTIVGDLHYQFITDDSLCLPSPTMKMKKHVYSLQLISFLTLFCLNLFSAVFTINRIEGNKIVPSNTGKDSLIKLLNLISNGNQESIPEVLSSYTSSFIIVSLSFILALILSAVGVKLLKLNYSDSAKGYYEYRNTRLSTLINRRYKRNIHKRRKNNV</sequence>
<feature type="transmembrane region" description="Helical" evidence="1">
    <location>
        <begin position="176"/>
        <end position="199"/>
    </location>
</feature>
<keyword evidence="1" id="KW-1133">Transmembrane helix</keyword>
<accession>A0A7H9FNH3</accession>
<organism evidence="2 3">
    <name type="scientific">Streptococcus oralis subsp. oralis</name>
    <dbReference type="NCBI Taxonomy" id="1891914"/>
    <lineage>
        <taxon>Bacteria</taxon>
        <taxon>Bacillati</taxon>
        <taxon>Bacillota</taxon>
        <taxon>Bacilli</taxon>
        <taxon>Lactobacillales</taxon>
        <taxon>Streptococcaceae</taxon>
        <taxon>Streptococcus</taxon>
    </lineage>
</organism>
<keyword evidence="1" id="KW-0812">Transmembrane</keyword>
<dbReference type="EMBL" id="CP054134">
    <property type="protein sequence ID" value="QLL99338.1"/>
    <property type="molecule type" value="Genomic_DNA"/>
</dbReference>
<feature type="transmembrane region" description="Helical" evidence="1">
    <location>
        <begin position="281"/>
        <end position="298"/>
    </location>
</feature>
<feature type="transmembrane region" description="Helical" evidence="1">
    <location>
        <begin position="94"/>
        <end position="110"/>
    </location>
</feature>
<reference evidence="2 3" key="1">
    <citation type="submission" date="2020-05" db="EMBL/GenBank/DDBJ databases">
        <title>A novel sialic acid binding adhesin present in multiple species contributes to the pathogenesis of Infective endocarditis.</title>
        <authorList>
            <person name="Gaytan M.O."/>
            <person name="Singh A.K."/>
            <person name="Woodiga S.A."/>
            <person name="Patel S.A."/>
            <person name="Ann S.-S."/>
            <person name="Vera-Ponce de Leon A."/>
            <person name="McGrath S."/>
            <person name="Miller A."/>
            <person name="Bush J."/>
            <person name="van der Linden M."/>
            <person name="Magrini V."/>
            <person name="Wilson R.K."/>
            <person name="Kitten T."/>
            <person name="King S.J."/>
        </authorList>
    </citation>
    <scope>NUCLEOTIDE SEQUENCE [LARGE SCALE GENOMIC DNA]</scope>
    <source>
        <strain evidence="2 3">SN51445</strain>
    </source>
</reference>
<keyword evidence="1" id="KW-0472">Membrane</keyword>
<feature type="transmembrane region" description="Helical" evidence="1">
    <location>
        <begin position="22"/>
        <end position="47"/>
    </location>
</feature>
<name>A0A7H9FNH3_STROR</name>
<dbReference type="RefSeq" id="WP_180833503.1">
    <property type="nucleotide sequence ID" value="NZ_CP054134.1"/>
</dbReference>
<feature type="transmembrane region" description="Helical" evidence="1">
    <location>
        <begin position="346"/>
        <end position="369"/>
    </location>
</feature>
<proteinExistence type="predicted"/>
<feature type="transmembrane region" description="Helical" evidence="1">
    <location>
        <begin position="211"/>
        <end position="233"/>
    </location>
</feature>
<feature type="transmembrane region" description="Helical" evidence="1">
    <location>
        <begin position="304"/>
        <end position="325"/>
    </location>
</feature>
<gene>
    <name evidence="2" type="ORF">HRE59_10225</name>
</gene>
<feature type="transmembrane region" description="Helical" evidence="1">
    <location>
        <begin position="413"/>
        <end position="434"/>
    </location>
</feature>
<feature type="transmembrane region" description="Helical" evidence="1">
    <location>
        <begin position="59"/>
        <end position="82"/>
    </location>
</feature>
<evidence type="ECO:0000313" key="2">
    <source>
        <dbReference type="EMBL" id="QLL99338.1"/>
    </source>
</evidence>